<dbReference type="Proteomes" id="UP000011932">
    <property type="component" value="Chromosome"/>
</dbReference>
<sequence length="43" mass="4847">MLKWISLAVLLMIIGGFGFVAFTDVNVPQTEISKTVPNDRFYN</sequence>
<evidence type="ECO:0000313" key="1">
    <source>
        <dbReference type="EMBL" id="AGH98204.1"/>
    </source>
</evidence>
<dbReference type="EMBL" id="CP003538">
    <property type="protein sequence ID" value="AGH98204.1"/>
    <property type="molecule type" value="Genomic_DNA"/>
</dbReference>
<name>M4VYD8_9BACT</name>
<organism evidence="1 2">
    <name type="scientific">Micavibrio aeruginosavorus EPB</name>
    <dbReference type="NCBI Taxonomy" id="349215"/>
    <lineage>
        <taxon>Bacteria</taxon>
        <taxon>Pseudomonadati</taxon>
        <taxon>Bdellovibrionota</taxon>
        <taxon>Bdellovibrionia</taxon>
        <taxon>Bdellovibrionales</taxon>
        <taxon>Pseudobdellovibrionaceae</taxon>
        <taxon>Micavibrio</taxon>
    </lineage>
</organism>
<dbReference type="RefSeq" id="WP_015467738.1">
    <property type="nucleotide sequence ID" value="NC_020812.1"/>
</dbReference>
<dbReference type="AlphaFoldDB" id="M4VYD8"/>
<dbReference type="KEGG" id="man:A11S_1395"/>
<dbReference type="STRING" id="349215.A11S_1395"/>
<reference evidence="1 2" key="1">
    <citation type="journal article" date="2013" name="ISME J.">
        <title>By their genes ye shall know them: genomic signatures of predatory bacteria.</title>
        <authorList>
            <person name="Pasternak Z."/>
            <person name="Pietrokovski S."/>
            <person name="Rotem O."/>
            <person name="Gophna U."/>
            <person name="Lurie-Weinberger M.N."/>
            <person name="Jurkevitch E."/>
        </authorList>
    </citation>
    <scope>NUCLEOTIDE SEQUENCE [LARGE SCALE GENOMIC DNA]</scope>
    <source>
        <strain evidence="1">EPB</strain>
    </source>
</reference>
<gene>
    <name evidence="1" type="ORF">A11S_1395</name>
</gene>
<evidence type="ECO:0000313" key="2">
    <source>
        <dbReference type="Proteomes" id="UP000011932"/>
    </source>
</evidence>
<protein>
    <submittedName>
        <fullName evidence="1">Uncharacterized protein</fullName>
    </submittedName>
</protein>
<dbReference type="HOGENOM" id="CLU_3235972_0_0_5"/>
<accession>M4VYD8</accession>
<proteinExistence type="predicted"/>